<keyword evidence="6" id="KW-0769">Symport</keyword>
<evidence type="ECO:0000256" key="8">
    <source>
        <dbReference type="ARBA" id="ARBA00023136"/>
    </source>
</evidence>
<proteinExistence type="inferred from homology"/>
<dbReference type="PROSITE" id="PS50850">
    <property type="entry name" value="MFS"/>
    <property type="match status" value="1"/>
</dbReference>
<dbReference type="GO" id="GO:0015293">
    <property type="term" value="F:symporter activity"/>
    <property type="evidence" value="ECO:0007669"/>
    <property type="project" value="UniProtKB-KW"/>
</dbReference>
<reference evidence="13 14" key="1">
    <citation type="submission" date="2020-08" db="EMBL/GenBank/DDBJ databases">
        <title>Genomic Encyclopedia of Type Strains, Phase III (KMG-III): the genomes of soil and plant-associated and newly described type strains.</title>
        <authorList>
            <person name="Whitman W."/>
        </authorList>
    </citation>
    <scope>NUCLEOTIDE SEQUENCE [LARGE SCALE GENOMIC DNA]</scope>
    <source>
        <strain evidence="13 14">CECT 3302</strain>
    </source>
</reference>
<name>A0A7W5A6Q8_9ACTN</name>
<dbReference type="CDD" id="cd17369">
    <property type="entry name" value="MFS_ShiA_like"/>
    <property type="match status" value="1"/>
</dbReference>
<feature type="transmembrane region" description="Helical" evidence="11">
    <location>
        <begin position="278"/>
        <end position="298"/>
    </location>
</feature>
<sequence>MTLTSGGSTTAPRTQMGRIVASSFTGSLIEYYDFLLYSTASAVVFNEVFFSNLDPVTGTIASFGTFAAGYLARPLGGVIFGHFGDRLGRKKMLVLTMLIMGVVSFLIGCLPTYGQIGAAAPVLLIVLRVIQGVAVGGEWGGAVLITAEHATSRRGLWASFTNAGAPAGMVLSTAVMALMATVTTPEQFTAWGWRVPFLLSILLLAVGLWIRLSVTESPAFEAMKEKKADAKTPLMEVLRNHPRTLLLAVGVGLGAFVVQGTLTTFLISYALGAGFERATVLNALTLSSAGAVVGILGWSALSDRVGRRPVVLSAAVATAVFAYLLFPMLDSGSTALLVLAVVLGQSVIHAAFYGPLAALMSEVFKTSSRYTGASLGYQLAGMGAGLSPLLFASMQKAGASTLMLSTVIAAFCLLSVFSLVRLGETSTRELVDA</sequence>
<dbReference type="GO" id="GO:0005886">
    <property type="term" value="C:plasma membrane"/>
    <property type="evidence" value="ECO:0007669"/>
    <property type="project" value="UniProtKB-SubCell"/>
</dbReference>
<gene>
    <name evidence="13" type="ORF">FHS12_003486</name>
</gene>
<evidence type="ECO:0000256" key="3">
    <source>
        <dbReference type="ARBA" id="ARBA00022448"/>
    </source>
</evidence>
<keyword evidence="3" id="KW-0813">Transport</keyword>
<dbReference type="InterPro" id="IPR011701">
    <property type="entry name" value="MFS"/>
</dbReference>
<dbReference type="RefSeq" id="WP_183547465.1">
    <property type="nucleotide sequence ID" value="NZ_BMQT01000005.1"/>
</dbReference>
<dbReference type="SUPFAM" id="SSF103473">
    <property type="entry name" value="MFS general substrate transporter"/>
    <property type="match status" value="1"/>
</dbReference>
<keyword evidence="4" id="KW-1003">Cell membrane</keyword>
<evidence type="ECO:0000256" key="6">
    <source>
        <dbReference type="ARBA" id="ARBA00022847"/>
    </source>
</evidence>
<evidence type="ECO:0000256" key="2">
    <source>
        <dbReference type="ARBA" id="ARBA00008240"/>
    </source>
</evidence>
<feature type="transmembrane region" description="Helical" evidence="11">
    <location>
        <begin position="370"/>
        <end position="391"/>
    </location>
</feature>
<keyword evidence="14" id="KW-1185">Reference proteome</keyword>
<evidence type="ECO:0000256" key="4">
    <source>
        <dbReference type="ARBA" id="ARBA00022475"/>
    </source>
</evidence>
<keyword evidence="7 11" id="KW-1133">Transmembrane helix</keyword>
<dbReference type="FunFam" id="1.20.1250.20:FF:000001">
    <property type="entry name" value="Dicarboxylate MFS transporter"/>
    <property type="match status" value="1"/>
</dbReference>
<dbReference type="Proteomes" id="UP000577707">
    <property type="component" value="Unassembled WGS sequence"/>
</dbReference>
<evidence type="ECO:0000256" key="11">
    <source>
        <dbReference type="SAM" id="Phobius"/>
    </source>
</evidence>
<feature type="transmembrane region" description="Helical" evidence="11">
    <location>
        <begin position="335"/>
        <end position="358"/>
    </location>
</feature>
<feature type="transmembrane region" description="Helical" evidence="11">
    <location>
        <begin position="156"/>
        <end position="179"/>
    </location>
</feature>
<feature type="transmembrane region" description="Helical" evidence="11">
    <location>
        <begin position="119"/>
        <end position="144"/>
    </location>
</feature>
<evidence type="ECO:0000256" key="9">
    <source>
        <dbReference type="ARBA" id="ARBA00037295"/>
    </source>
</evidence>
<evidence type="ECO:0000256" key="1">
    <source>
        <dbReference type="ARBA" id="ARBA00004651"/>
    </source>
</evidence>
<accession>A0A7W5A6Q8</accession>
<evidence type="ECO:0000313" key="13">
    <source>
        <dbReference type="EMBL" id="MBB3090528.1"/>
    </source>
</evidence>
<feature type="transmembrane region" description="Helical" evidence="11">
    <location>
        <begin position="310"/>
        <end position="329"/>
    </location>
</feature>
<comment type="similarity">
    <text evidence="2">Belongs to the major facilitator superfamily. Metabolite:H+ Symporter (MHS) family (TC 2.A.1.6) family.</text>
</comment>
<dbReference type="PANTHER" id="PTHR43045">
    <property type="entry name" value="SHIKIMATE TRANSPORTER"/>
    <property type="match status" value="1"/>
</dbReference>
<evidence type="ECO:0000259" key="12">
    <source>
        <dbReference type="PROSITE" id="PS50850"/>
    </source>
</evidence>
<dbReference type="InterPro" id="IPR020846">
    <property type="entry name" value="MFS_dom"/>
</dbReference>
<comment type="subcellular location">
    <subcellularLocation>
        <location evidence="1">Cell membrane</location>
        <topology evidence="1">Multi-pass membrane protein</topology>
    </subcellularLocation>
</comment>
<dbReference type="AlphaFoldDB" id="A0A7W5A6Q8"/>
<feature type="transmembrane region" description="Helical" evidence="11">
    <location>
        <begin position="60"/>
        <end position="80"/>
    </location>
</feature>
<dbReference type="InterPro" id="IPR036259">
    <property type="entry name" value="MFS_trans_sf"/>
</dbReference>
<comment type="function">
    <text evidence="9">May be a proton symporter involved in the uptake of osmolytes such as proline and glycine betaine.</text>
</comment>
<evidence type="ECO:0000313" key="14">
    <source>
        <dbReference type="Proteomes" id="UP000577707"/>
    </source>
</evidence>
<feature type="transmembrane region" description="Helical" evidence="11">
    <location>
        <begin position="397"/>
        <end position="420"/>
    </location>
</feature>
<dbReference type="Pfam" id="PF07690">
    <property type="entry name" value="MFS_1"/>
    <property type="match status" value="1"/>
</dbReference>
<feature type="transmembrane region" description="Helical" evidence="11">
    <location>
        <begin position="245"/>
        <end position="272"/>
    </location>
</feature>
<evidence type="ECO:0000256" key="10">
    <source>
        <dbReference type="ARBA" id="ARBA00039918"/>
    </source>
</evidence>
<dbReference type="Gene3D" id="1.20.1250.20">
    <property type="entry name" value="MFS general substrate transporter like domains"/>
    <property type="match status" value="2"/>
</dbReference>
<dbReference type="EMBL" id="JACHXG010000007">
    <property type="protein sequence ID" value="MBB3090528.1"/>
    <property type="molecule type" value="Genomic_DNA"/>
</dbReference>
<keyword evidence="5 11" id="KW-0812">Transmembrane</keyword>
<keyword evidence="8 11" id="KW-0472">Membrane</keyword>
<protein>
    <recommendedName>
        <fullName evidence="10">Putative proline/betaine transporter</fullName>
    </recommendedName>
</protein>
<evidence type="ECO:0000256" key="5">
    <source>
        <dbReference type="ARBA" id="ARBA00022692"/>
    </source>
</evidence>
<comment type="caution">
    <text evidence="13">The sequence shown here is derived from an EMBL/GenBank/DDBJ whole genome shotgun (WGS) entry which is preliminary data.</text>
</comment>
<feature type="transmembrane region" description="Helical" evidence="11">
    <location>
        <begin position="92"/>
        <end position="113"/>
    </location>
</feature>
<dbReference type="PANTHER" id="PTHR43045:SF1">
    <property type="entry name" value="SHIKIMATE TRANSPORTER"/>
    <property type="match status" value="1"/>
</dbReference>
<organism evidence="13 14">
    <name type="scientific">Nocardioides albus</name>
    <dbReference type="NCBI Taxonomy" id="1841"/>
    <lineage>
        <taxon>Bacteria</taxon>
        <taxon>Bacillati</taxon>
        <taxon>Actinomycetota</taxon>
        <taxon>Actinomycetes</taxon>
        <taxon>Propionibacteriales</taxon>
        <taxon>Nocardioidaceae</taxon>
        <taxon>Nocardioides</taxon>
    </lineage>
</organism>
<evidence type="ECO:0000256" key="7">
    <source>
        <dbReference type="ARBA" id="ARBA00022989"/>
    </source>
</evidence>
<feature type="transmembrane region" description="Helical" evidence="11">
    <location>
        <begin position="191"/>
        <end position="210"/>
    </location>
</feature>
<feature type="domain" description="Major facilitator superfamily (MFS) profile" evidence="12">
    <location>
        <begin position="19"/>
        <end position="427"/>
    </location>
</feature>